<gene>
    <name evidence="2" type="ORF">DSM106044_03285</name>
</gene>
<feature type="transmembrane region" description="Helical" evidence="1">
    <location>
        <begin position="160"/>
        <end position="183"/>
    </location>
</feature>
<proteinExistence type="predicted"/>
<keyword evidence="1" id="KW-1133">Transmembrane helix</keyword>
<keyword evidence="1" id="KW-0812">Transmembrane</keyword>
<dbReference type="PROSITE" id="PS51257">
    <property type="entry name" value="PROKAR_LIPOPROTEIN"/>
    <property type="match status" value="1"/>
</dbReference>
<dbReference type="STRING" id="180332.GCA_000797495_00701"/>
<evidence type="ECO:0000313" key="3">
    <source>
        <dbReference type="Proteomes" id="UP000306509"/>
    </source>
</evidence>
<name>A0A4U8Q698_9FIRM</name>
<sequence length="235" mass="26918">MNTKGSLKRERFAVGYNKYKIFWIFMMGGIMGCILETIWCYFAFGEISSRTSNLFLPFSSVWGLGCALFTVFLHSTKEMKTFNIFIKGYVLGGIFEFICGYVCQVMLGVTFWDYSGLPFTLGHYVNLIFCIFWGVVAIAWAKWVYPLLSGLIERAPRKAGILVTKIAVCFMVVTATISGVALLRMSERQLNRPAKNVVEMRLDKYFPDHVMKKYFPKMKYISEPHLRGDVVKSDT</sequence>
<feature type="transmembrane region" description="Helical" evidence="1">
    <location>
        <begin position="88"/>
        <end position="112"/>
    </location>
</feature>
<dbReference type="OrthoDB" id="9789229at2"/>
<evidence type="ECO:0000313" key="2">
    <source>
        <dbReference type="EMBL" id="TLC99853.1"/>
    </source>
</evidence>
<keyword evidence="1" id="KW-0472">Membrane</keyword>
<dbReference type="RefSeq" id="WP_044295032.1">
    <property type="nucleotide sequence ID" value="NZ_CABMJZ010000109.1"/>
</dbReference>
<dbReference type="InterPro" id="IPR010540">
    <property type="entry name" value="CmpB_TMEM229"/>
</dbReference>
<feature type="transmembrane region" description="Helical" evidence="1">
    <location>
        <begin position="124"/>
        <end position="148"/>
    </location>
</feature>
<evidence type="ECO:0000256" key="1">
    <source>
        <dbReference type="SAM" id="Phobius"/>
    </source>
</evidence>
<reference evidence="2 3" key="1">
    <citation type="journal article" date="2019" name="Anaerobe">
        <title>Detection of Robinsoniella peoriensis in multiple bone samples of a trauma patient.</title>
        <authorList>
            <person name="Schrottner P."/>
            <person name="Hartwich K."/>
            <person name="Bunk B."/>
            <person name="Schober I."/>
            <person name="Helbig S."/>
            <person name="Rudolph W.W."/>
            <person name="Gunzer F."/>
        </authorList>
    </citation>
    <scope>NUCLEOTIDE SEQUENCE [LARGE SCALE GENOMIC DNA]</scope>
    <source>
        <strain evidence="2 3">DSM 106044</strain>
    </source>
</reference>
<accession>A0A4U8Q698</accession>
<organism evidence="2 3">
    <name type="scientific">Robinsoniella peoriensis</name>
    <dbReference type="NCBI Taxonomy" id="180332"/>
    <lineage>
        <taxon>Bacteria</taxon>
        <taxon>Bacillati</taxon>
        <taxon>Bacillota</taxon>
        <taxon>Clostridia</taxon>
        <taxon>Lachnospirales</taxon>
        <taxon>Lachnospiraceae</taxon>
        <taxon>Robinsoniella</taxon>
    </lineage>
</organism>
<comment type="caution">
    <text evidence="2">The sequence shown here is derived from an EMBL/GenBank/DDBJ whole genome shotgun (WGS) entry which is preliminary data.</text>
</comment>
<dbReference type="Pfam" id="PF06541">
    <property type="entry name" value="ABC_trans_CmpB"/>
    <property type="match status" value="1"/>
</dbReference>
<dbReference type="Proteomes" id="UP000306509">
    <property type="component" value="Unassembled WGS sequence"/>
</dbReference>
<dbReference type="AlphaFoldDB" id="A0A4U8Q698"/>
<keyword evidence="3" id="KW-1185">Reference proteome</keyword>
<protein>
    <submittedName>
        <fullName evidence="2">Putative membrane protein</fullName>
    </submittedName>
</protein>
<dbReference type="EMBL" id="QGQD01000063">
    <property type="protein sequence ID" value="TLC99853.1"/>
    <property type="molecule type" value="Genomic_DNA"/>
</dbReference>
<feature type="transmembrane region" description="Helical" evidence="1">
    <location>
        <begin position="21"/>
        <end position="44"/>
    </location>
</feature>
<feature type="transmembrane region" description="Helical" evidence="1">
    <location>
        <begin position="56"/>
        <end position="76"/>
    </location>
</feature>